<sequence length="162" mass="18566">MRVLVNKNNDKQPIHSGHFMVSNFEDETQEEDEVLIPNDPEEALRTESVITFVPQVKRPRLETSKSDYEITKVEDTKEAVPKYSEQQYLNSDSDALLESRPKQRFQALVQCECEPVRTSSGSLIHALNLCSGLEIDQSLAKLFQCMSIAYRLVEQFISSIQR</sequence>
<comment type="caution">
    <text evidence="1">The sequence shown here is derived from an EMBL/GenBank/DDBJ whole genome shotgun (WGS) entry which is preliminary data.</text>
</comment>
<proteinExistence type="predicted"/>
<keyword evidence="2" id="KW-1185">Reference proteome</keyword>
<organism evidence="1 2">
    <name type="scientific">Artemia franciscana</name>
    <name type="common">Brine shrimp</name>
    <name type="synonym">Artemia sanfranciscana</name>
    <dbReference type="NCBI Taxonomy" id="6661"/>
    <lineage>
        <taxon>Eukaryota</taxon>
        <taxon>Metazoa</taxon>
        <taxon>Ecdysozoa</taxon>
        <taxon>Arthropoda</taxon>
        <taxon>Crustacea</taxon>
        <taxon>Branchiopoda</taxon>
        <taxon>Anostraca</taxon>
        <taxon>Artemiidae</taxon>
        <taxon>Artemia</taxon>
    </lineage>
</organism>
<protein>
    <submittedName>
        <fullName evidence="1">Uncharacterized protein</fullName>
    </submittedName>
</protein>
<dbReference type="Proteomes" id="UP001187531">
    <property type="component" value="Unassembled WGS sequence"/>
</dbReference>
<evidence type="ECO:0000313" key="2">
    <source>
        <dbReference type="Proteomes" id="UP001187531"/>
    </source>
</evidence>
<dbReference type="EMBL" id="JAVRJZ010000018">
    <property type="protein sequence ID" value="KAK2708179.1"/>
    <property type="molecule type" value="Genomic_DNA"/>
</dbReference>
<evidence type="ECO:0000313" key="1">
    <source>
        <dbReference type="EMBL" id="KAK2708179.1"/>
    </source>
</evidence>
<accession>A0AA88KZQ6</accession>
<gene>
    <name evidence="1" type="ORF">QYM36_013940</name>
</gene>
<name>A0AA88KZQ6_ARTSF</name>
<reference evidence="1" key="1">
    <citation type="submission" date="2023-07" db="EMBL/GenBank/DDBJ databases">
        <title>Chromosome-level genome assembly of Artemia franciscana.</title>
        <authorList>
            <person name="Jo E."/>
        </authorList>
    </citation>
    <scope>NUCLEOTIDE SEQUENCE</scope>
    <source>
        <tissue evidence="1">Whole body</tissue>
    </source>
</reference>
<dbReference type="AlphaFoldDB" id="A0AA88KZQ6"/>